<protein>
    <submittedName>
        <fullName evidence="1">Transposable element Tcb2 transposase</fullName>
    </submittedName>
</protein>
<organism evidence="1 2">
    <name type="scientific">Trichonephila clavipes</name>
    <name type="common">Golden silk orbweaver</name>
    <name type="synonym">Nephila clavipes</name>
    <dbReference type="NCBI Taxonomy" id="2585209"/>
    <lineage>
        <taxon>Eukaryota</taxon>
        <taxon>Metazoa</taxon>
        <taxon>Ecdysozoa</taxon>
        <taxon>Arthropoda</taxon>
        <taxon>Chelicerata</taxon>
        <taxon>Arachnida</taxon>
        <taxon>Araneae</taxon>
        <taxon>Araneomorphae</taxon>
        <taxon>Entelegynae</taxon>
        <taxon>Araneoidea</taxon>
        <taxon>Nephilidae</taxon>
        <taxon>Trichonephila</taxon>
    </lineage>
</organism>
<dbReference type="EMBL" id="BMAU01021214">
    <property type="protein sequence ID" value="GFX99699.1"/>
    <property type="molecule type" value="Genomic_DNA"/>
</dbReference>
<keyword evidence="2" id="KW-1185">Reference proteome</keyword>
<dbReference type="GO" id="GO:0003676">
    <property type="term" value="F:nucleic acid binding"/>
    <property type="evidence" value="ECO:0007669"/>
    <property type="project" value="InterPro"/>
</dbReference>
<dbReference type="Proteomes" id="UP000887159">
    <property type="component" value="Unassembled WGS sequence"/>
</dbReference>
<evidence type="ECO:0000313" key="2">
    <source>
        <dbReference type="Proteomes" id="UP000887159"/>
    </source>
</evidence>
<accession>A0A8X6RVL2</accession>
<proteinExistence type="predicted"/>
<dbReference type="AlphaFoldDB" id="A0A8X6RVL2"/>
<reference evidence="1" key="1">
    <citation type="submission" date="2020-08" db="EMBL/GenBank/DDBJ databases">
        <title>Multicomponent nature underlies the extraordinary mechanical properties of spider dragline silk.</title>
        <authorList>
            <person name="Kono N."/>
            <person name="Nakamura H."/>
            <person name="Mori M."/>
            <person name="Yoshida Y."/>
            <person name="Ohtoshi R."/>
            <person name="Malay A.D."/>
            <person name="Moran D.A.P."/>
            <person name="Tomita M."/>
            <person name="Numata K."/>
            <person name="Arakawa K."/>
        </authorList>
    </citation>
    <scope>NUCLEOTIDE SEQUENCE</scope>
</reference>
<gene>
    <name evidence="1" type="primary">TCB2_374</name>
    <name evidence="1" type="ORF">TNCV_3053561</name>
</gene>
<sequence>MKTDRSQVLLKDECRFSLKCDTRRVLAWRGRGARNKTRFVQGRSHYSLRGLMVWVGISIGGRNDLHIILNSDLTAQRYTDGILRSHIVYYAAAIGDFVLLMQETLYSSTDVELS</sequence>
<dbReference type="Gene3D" id="3.30.420.10">
    <property type="entry name" value="Ribonuclease H-like superfamily/Ribonuclease H"/>
    <property type="match status" value="1"/>
</dbReference>
<dbReference type="InterPro" id="IPR036397">
    <property type="entry name" value="RNaseH_sf"/>
</dbReference>
<evidence type="ECO:0000313" key="1">
    <source>
        <dbReference type="EMBL" id="GFX99699.1"/>
    </source>
</evidence>
<comment type="caution">
    <text evidence="1">The sequence shown here is derived from an EMBL/GenBank/DDBJ whole genome shotgun (WGS) entry which is preliminary data.</text>
</comment>
<name>A0A8X6RVL2_TRICX</name>